<reference evidence="4 5" key="1">
    <citation type="submission" date="2019-07" db="EMBL/GenBank/DDBJ databases">
        <title>Whole genome shotgun sequence of Lactobacillus rapi NBRC 109618.</title>
        <authorList>
            <person name="Hosoyama A."/>
            <person name="Uohara A."/>
            <person name="Ohji S."/>
            <person name="Ichikawa N."/>
        </authorList>
    </citation>
    <scope>NUCLEOTIDE SEQUENCE [LARGE SCALE GENOMIC DNA]</scope>
    <source>
        <strain evidence="4 5">NBRC 109618</strain>
    </source>
</reference>
<dbReference type="RefSeq" id="WP_056983348.1">
    <property type="nucleotide sequence ID" value="NZ_BKAM01000016.1"/>
</dbReference>
<dbReference type="InterPro" id="IPR029101">
    <property type="entry name" value="Sigma_reg_N"/>
</dbReference>
<evidence type="ECO:0000313" key="5">
    <source>
        <dbReference type="Proteomes" id="UP000321569"/>
    </source>
</evidence>
<feature type="transmembrane region" description="Helical" evidence="1">
    <location>
        <begin position="18"/>
        <end position="37"/>
    </location>
</feature>
<feature type="domain" description="Sigma factor regulator N-terminal" evidence="3">
    <location>
        <begin position="8"/>
        <end position="96"/>
    </location>
</feature>
<organism evidence="4 5">
    <name type="scientific">Lentilactobacillus rapi</name>
    <dbReference type="NCBI Taxonomy" id="481723"/>
    <lineage>
        <taxon>Bacteria</taxon>
        <taxon>Bacillati</taxon>
        <taxon>Bacillota</taxon>
        <taxon>Bacilli</taxon>
        <taxon>Lactobacillales</taxon>
        <taxon>Lactobacillaceae</taxon>
        <taxon>Lentilactobacillus</taxon>
    </lineage>
</organism>
<dbReference type="EMBL" id="BKAM01000016">
    <property type="protein sequence ID" value="GEP72377.1"/>
    <property type="molecule type" value="Genomic_DNA"/>
</dbReference>
<accession>A0A512PME7</accession>
<dbReference type="AlphaFoldDB" id="A0A512PME7"/>
<evidence type="ECO:0000256" key="1">
    <source>
        <dbReference type="SAM" id="Phobius"/>
    </source>
</evidence>
<protein>
    <recommendedName>
        <fullName evidence="6">Anti-sigma factor</fullName>
    </recommendedName>
</protein>
<dbReference type="Pfam" id="PF13800">
    <property type="entry name" value="Sigma_reg_N"/>
    <property type="match status" value="1"/>
</dbReference>
<evidence type="ECO:0008006" key="6">
    <source>
        <dbReference type="Google" id="ProtNLM"/>
    </source>
</evidence>
<feature type="domain" description="Sigma factor regulator C-terminal" evidence="2">
    <location>
        <begin position="160"/>
        <end position="295"/>
    </location>
</feature>
<comment type="caution">
    <text evidence="4">The sequence shown here is derived from an EMBL/GenBank/DDBJ whole genome shotgun (WGS) entry which is preliminary data.</text>
</comment>
<dbReference type="Proteomes" id="UP000321569">
    <property type="component" value="Unassembled WGS sequence"/>
</dbReference>
<evidence type="ECO:0000259" key="2">
    <source>
        <dbReference type="Pfam" id="PF13791"/>
    </source>
</evidence>
<evidence type="ECO:0000259" key="3">
    <source>
        <dbReference type="Pfam" id="PF13800"/>
    </source>
</evidence>
<keyword evidence="1" id="KW-0812">Transmembrane</keyword>
<dbReference type="InterPro" id="IPR025672">
    <property type="entry name" value="Sigma_reg_C_dom"/>
</dbReference>
<dbReference type="STRING" id="1423795.FD12_GL001144"/>
<sequence>MDNKQFEKMAFKVKLKRWLITILIVIITVPIMFGIGYKFTQSLAGHQTQLLSNKMETVQEIAAPNIQISDQALDDSSFWGGKVVSHQYKEIDGYHIPWSTIVGQYNWSFNSIPTTSLIDTTPTAAYTRLTQQKIPLFYNNNVAKPNVKKAFELPAVAKMTGYVAEVAITFKKPLTYQQIQARLPHNLRAAWYWIGVSGKADPTFEQNNFLGIQSGLPAGKLSSLDYRYFQKSLKKVSASTLHSYNNFSLSGYAHKYAKQHPTLKQAKFAGVIVTGKSENFKALRNRSWITESSVGATIKRVPYIKPTY</sequence>
<keyword evidence="1" id="KW-0472">Membrane</keyword>
<gene>
    <name evidence="4" type="primary">yweB</name>
    <name evidence="4" type="ORF">LRA02_12450</name>
</gene>
<evidence type="ECO:0000313" key="4">
    <source>
        <dbReference type="EMBL" id="GEP72377.1"/>
    </source>
</evidence>
<proteinExistence type="predicted"/>
<dbReference type="Pfam" id="PF13791">
    <property type="entry name" value="Sigma_reg_C"/>
    <property type="match status" value="1"/>
</dbReference>
<name>A0A512PME7_9LACO</name>
<keyword evidence="1" id="KW-1133">Transmembrane helix</keyword>